<dbReference type="SUPFAM" id="SSF53850">
    <property type="entry name" value="Periplasmic binding protein-like II"/>
    <property type="match status" value="1"/>
</dbReference>
<dbReference type="RefSeq" id="WP_138215353.1">
    <property type="nucleotide sequence ID" value="NZ_VASG01000005.1"/>
</dbReference>
<comment type="caution">
    <text evidence="2">The sequence shown here is derived from an EMBL/GenBank/DDBJ whole genome shotgun (WGS) entry which is preliminary data.</text>
</comment>
<dbReference type="AlphaFoldDB" id="A0A5R9A1K6"/>
<gene>
    <name evidence="2" type="ORF">FEA48_20120</name>
</gene>
<keyword evidence="1" id="KW-0472">Membrane</keyword>
<evidence type="ECO:0000313" key="2">
    <source>
        <dbReference type="EMBL" id="TLP72569.1"/>
    </source>
</evidence>
<sequence>MNLPRQRIHFTKFLCFILGIPGVLMITLGGALYTFLSYPNTTIVIAAGPVEGFFYSTAEAYRTYLESKGFKVKIRSEQNTLSLIDLVNDERSNVDLGFIAQEVDALNYPNTRALGVIIYEPVFVFYRKELGNIHSPGDLKGKRIAASPPGSGTRQMAENLLAIHGLDERNVQLLPYNLKATSQALLDGQVDAGVLLQPLDQPLVRELAHSPGIELLDLKYGEAIAQQLAEGRTMKVVKIPKGYLDLHAGIPRNDIEVPAEAVTVVVKKGMDPGILHHILLAMKQVHGGAASAATGESFPSVKGTQVPLHEVAEAYYKNGLPFLYKYLPFQLANGMFTIFLFILPLSIVGPALSSLGIPKPLWFFQEFRCHLWLLEMRHMQATISSTGKLSARQLRRLNRIRHIVSRQKRAVEHCRDMLERFPKEIID</sequence>
<dbReference type="Gene3D" id="3.40.190.10">
    <property type="entry name" value="Periplasmic binding protein-like II"/>
    <property type="match status" value="2"/>
</dbReference>
<proteinExistence type="predicted"/>
<evidence type="ECO:0000313" key="3">
    <source>
        <dbReference type="Proteomes" id="UP000307510"/>
    </source>
</evidence>
<dbReference type="Pfam" id="PF16868">
    <property type="entry name" value="NMT1_3"/>
    <property type="match status" value="1"/>
</dbReference>
<keyword evidence="1" id="KW-0812">Transmembrane</keyword>
<reference evidence="3" key="2">
    <citation type="submission" date="2019-06" db="EMBL/GenBank/DDBJ databases">
        <title>AzeR, a transcriptional regulator that responds to azelaic acid in Pseudomonas nitroreducens.</title>
        <authorList>
            <person name="Bez C."/>
            <person name="Javvadi S.G."/>
            <person name="Bertani I."/>
            <person name="Devescovi G."/>
            <person name="Studholme D.J."/>
            <person name="Geller A."/>
            <person name="Levy A."/>
            <person name="Venturi V."/>
        </authorList>
    </citation>
    <scope>NUCLEOTIDE SEQUENCE [LARGE SCALE GENOMIC DNA]</scope>
    <source>
        <strain evidence="3">DSM 9128</strain>
    </source>
</reference>
<dbReference type="InterPro" id="IPR011852">
    <property type="entry name" value="TRAP_TAXI"/>
</dbReference>
<protein>
    <recommendedName>
        <fullName evidence="4">C4-dicarboxylate ABC transporter substrate-binding protein</fullName>
    </recommendedName>
</protein>
<dbReference type="PANTHER" id="PTHR42941">
    <property type="entry name" value="SLL1037 PROTEIN"/>
    <property type="match status" value="1"/>
</dbReference>
<dbReference type="Proteomes" id="UP000307510">
    <property type="component" value="Unassembled WGS sequence"/>
</dbReference>
<organism evidence="2 3">
    <name type="scientific">Pseudomonas nitroreducens</name>
    <dbReference type="NCBI Taxonomy" id="46680"/>
    <lineage>
        <taxon>Bacteria</taxon>
        <taxon>Pseudomonadati</taxon>
        <taxon>Pseudomonadota</taxon>
        <taxon>Gammaproteobacteria</taxon>
        <taxon>Pseudomonadales</taxon>
        <taxon>Pseudomonadaceae</taxon>
        <taxon>Pseudomonas</taxon>
    </lineage>
</organism>
<name>A0A5R9A1K6_PSENT</name>
<feature type="transmembrane region" description="Helical" evidence="1">
    <location>
        <begin position="331"/>
        <end position="352"/>
    </location>
</feature>
<accession>A0A5R9A1K6</accession>
<dbReference type="PANTHER" id="PTHR42941:SF1">
    <property type="entry name" value="SLL1037 PROTEIN"/>
    <property type="match status" value="1"/>
</dbReference>
<feature type="transmembrane region" description="Helical" evidence="1">
    <location>
        <begin position="12"/>
        <end position="36"/>
    </location>
</feature>
<evidence type="ECO:0000256" key="1">
    <source>
        <dbReference type="SAM" id="Phobius"/>
    </source>
</evidence>
<reference evidence="2 3" key="1">
    <citation type="submission" date="2019-05" db="EMBL/GenBank/DDBJ databases">
        <authorList>
            <person name="Moore K."/>
            <person name="O'Neill P."/>
            <person name="Farbos A."/>
            <person name="Studholme D.J."/>
        </authorList>
    </citation>
    <scope>NUCLEOTIDE SEQUENCE [LARGE SCALE GENOMIC DNA]</scope>
    <source>
        <strain evidence="2 3">DSM 9128</strain>
    </source>
</reference>
<dbReference type="EMBL" id="VASG01000005">
    <property type="protein sequence ID" value="TLP72569.1"/>
    <property type="molecule type" value="Genomic_DNA"/>
</dbReference>
<keyword evidence="1" id="KW-1133">Transmembrane helix</keyword>
<evidence type="ECO:0008006" key="4">
    <source>
        <dbReference type="Google" id="ProtNLM"/>
    </source>
</evidence>